<feature type="coiled-coil region" evidence="1">
    <location>
        <begin position="63"/>
        <end position="90"/>
    </location>
</feature>
<protein>
    <submittedName>
        <fullName evidence="2">Uncharacterized protein</fullName>
    </submittedName>
</protein>
<accession>A0A7S2TLV4</accession>
<keyword evidence="1" id="KW-0175">Coiled coil</keyword>
<dbReference type="Pfam" id="PF05176">
    <property type="entry name" value="ATP-synt_10"/>
    <property type="match status" value="1"/>
</dbReference>
<dbReference type="PANTHER" id="PTHR28106:SF1">
    <property type="entry name" value="MITOCHONDRIAL ATPASE COMPLEX SUBUNIT ATP10"/>
    <property type="match status" value="1"/>
</dbReference>
<dbReference type="GO" id="GO:0033615">
    <property type="term" value="P:mitochondrial proton-transporting ATP synthase complex assembly"/>
    <property type="evidence" value="ECO:0007669"/>
    <property type="project" value="TreeGrafter"/>
</dbReference>
<evidence type="ECO:0000313" key="2">
    <source>
        <dbReference type="EMBL" id="CAD9758222.1"/>
    </source>
</evidence>
<dbReference type="PANTHER" id="PTHR28106">
    <property type="entry name" value="MITOCHONDRIAL ATPASE COMPLEX SUBUNIT ATP10"/>
    <property type="match status" value="1"/>
</dbReference>
<sequence>MAARLLSAPRCLRVLRIQGSCWPSRLPYTWRAWEYFQDNTTNRYFSDSKSEKSSYDEFWEREYKKREEAKERQKEGREKLEKEMQRSKLQDHYDLAKHKGKVGAPDPELTPFDKSVRFPSIRVEALDGTESDILDFIDSKVTLVFFYGSAMAMRYGQEWIDGTKSVRERLKVDVIEVSLNESWYSQILKPLSKWGLKSSVPPERQSRFFCVYNSISPQKEKLNLINSLTANVLLLDDRGAVRWKSTGSPDDRELKMLEEFIPKIRPKPPIEIIS</sequence>
<dbReference type="EMBL" id="HBHP01011419">
    <property type="protein sequence ID" value="CAD9758222.1"/>
    <property type="molecule type" value="Transcribed_RNA"/>
</dbReference>
<gene>
    <name evidence="2" type="ORF">LSP00402_LOCUS7081</name>
</gene>
<organism evidence="2">
    <name type="scientific">Lotharella oceanica</name>
    <dbReference type="NCBI Taxonomy" id="641309"/>
    <lineage>
        <taxon>Eukaryota</taxon>
        <taxon>Sar</taxon>
        <taxon>Rhizaria</taxon>
        <taxon>Cercozoa</taxon>
        <taxon>Chlorarachniophyceae</taxon>
        <taxon>Lotharella</taxon>
    </lineage>
</organism>
<dbReference type="InterPro" id="IPR007849">
    <property type="entry name" value="ATP10"/>
</dbReference>
<evidence type="ECO:0000256" key="1">
    <source>
        <dbReference type="SAM" id="Coils"/>
    </source>
</evidence>
<reference evidence="2" key="1">
    <citation type="submission" date="2021-01" db="EMBL/GenBank/DDBJ databases">
        <authorList>
            <person name="Corre E."/>
            <person name="Pelletier E."/>
            <person name="Niang G."/>
            <person name="Scheremetjew M."/>
            <person name="Finn R."/>
            <person name="Kale V."/>
            <person name="Holt S."/>
            <person name="Cochrane G."/>
            <person name="Meng A."/>
            <person name="Brown T."/>
            <person name="Cohen L."/>
        </authorList>
    </citation>
    <scope>NUCLEOTIDE SEQUENCE</scope>
    <source>
        <strain evidence="2">CCMP622</strain>
    </source>
</reference>
<dbReference type="AlphaFoldDB" id="A0A7S2TLV4"/>
<dbReference type="GO" id="GO:0005743">
    <property type="term" value="C:mitochondrial inner membrane"/>
    <property type="evidence" value="ECO:0007669"/>
    <property type="project" value="TreeGrafter"/>
</dbReference>
<name>A0A7S2TLV4_9EUKA</name>
<proteinExistence type="predicted"/>